<organism evidence="1 2">
    <name type="scientific">Aspergillus cavernicola</name>
    <dbReference type="NCBI Taxonomy" id="176166"/>
    <lineage>
        <taxon>Eukaryota</taxon>
        <taxon>Fungi</taxon>
        <taxon>Dikarya</taxon>
        <taxon>Ascomycota</taxon>
        <taxon>Pezizomycotina</taxon>
        <taxon>Eurotiomycetes</taxon>
        <taxon>Eurotiomycetidae</taxon>
        <taxon>Eurotiales</taxon>
        <taxon>Aspergillaceae</taxon>
        <taxon>Aspergillus</taxon>
        <taxon>Aspergillus subgen. Nidulantes</taxon>
    </lineage>
</organism>
<name>A0ABR4H6A4_9EURO</name>
<protein>
    <recommendedName>
        <fullName evidence="3">SH2 domain-containing protein</fullName>
    </recommendedName>
</protein>
<comment type="caution">
    <text evidence="1">The sequence shown here is derived from an EMBL/GenBank/DDBJ whole genome shotgun (WGS) entry which is preliminary data.</text>
</comment>
<evidence type="ECO:0008006" key="3">
    <source>
        <dbReference type="Google" id="ProtNLM"/>
    </source>
</evidence>
<dbReference type="Proteomes" id="UP001610335">
    <property type="component" value="Unassembled WGS sequence"/>
</dbReference>
<evidence type="ECO:0000313" key="2">
    <source>
        <dbReference type="Proteomes" id="UP001610335"/>
    </source>
</evidence>
<reference evidence="1 2" key="1">
    <citation type="submission" date="2024-07" db="EMBL/GenBank/DDBJ databases">
        <title>Section-level genome sequencing and comparative genomics of Aspergillus sections Usti and Cavernicolus.</title>
        <authorList>
            <consortium name="Lawrence Berkeley National Laboratory"/>
            <person name="Nybo J.L."/>
            <person name="Vesth T.C."/>
            <person name="Theobald S."/>
            <person name="Frisvad J.C."/>
            <person name="Larsen T.O."/>
            <person name="Kjaerboelling I."/>
            <person name="Rothschild-Mancinelli K."/>
            <person name="Lyhne E.K."/>
            <person name="Kogle M.E."/>
            <person name="Barry K."/>
            <person name="Clum A."/>
            <person name="Na H."/>
            <person name="Ledsgaard L."/>
            <person name="Lin J."/>
            <person name="Lipzen A."/>
            <person name="Kuo A."/>
            <person name="Riley R."/>
            <person name="Mondo S."/>
            <person name="LaButti K."/>
            <person name="Haridas S."/>
            <person name="Pangalinan J."/>
            <person name="Salamov A.A."/>
            <person name="Simmons B.A."/>
            <person name="Magnuson J.K."/>
            <person name="Chen J."/>
            <person name="Drula E."/>
            <person name="Henrissat B."/>
            <person name="Wiebenga A."/>
            <person name="Lubbers R.J."/>
            <person name="Gomes A.C."/>
            <person name="Makela M.R."/>
            <person name="Stajich J."/>
            <person name="Grigoriev I.V."/>
            <person name="Mortensen U.H."/>
            <person name="De vries R.P."/>
            <person name="Baker S.E."/>
            <person name="Andersen M.R."/>
        </authorList>
    </citation>
    <scope>NUCLEOTIDE SEQUENCE [LARGE SCALE GENOMIC DNA]</scope>
    <source>
        <strain evidence="1 2">CBS 600.67</strain>
    </source>
</reference>
<dbReference type="EMBL" id="JBFXLS010000300">
    <property type="protein sequence ID" value="KAL2810932.1"/>
    <property type="molecule type" value="Genomic_DNA"/>
</dbReference>
<proteinExistence type="predicted"/>
<gene>
    <name evidence="1" type="ORF">BDW59DRAFT_66021</name>
</gene>
<accession>A0ABR4H6A4</accession>
<evidence type="ECO:0000313" key="1">
    <source>
        <dbReference type="EMBL" id="KAL2810932.1"/>
    </source>
</evidence>
<dbReference type="PROSITE" id="PS51257">
    <property type="entry name" value="PROKAR_LIPOPROTEIN"/>
    <property type="match status" value="1"/>
</dbReference>
<keyword evidence="2" id="KW-1185">Reference proteome</keyword>
<sequence>MESKKWINEVNGGSLAITSCVGLLVSKNADDGFFIVRLGNKESFRIARQLCFGIQPRTTYT</sequence>